<proteinExistence type="predicted"/>
<reference evidence="2 3" key="1">
    <citation type="submission" date="2019-10" db="EMBL/GenBank/DDBJ databases">
        <title>Alkalibaculum tamaniensis sp.nov., a new alkaliphilic acetogen, isolated on methoxylated aromatics from a mud volcano.</title>
        <authorList>
            <person name="Khomyakova M.A."/>
            <person name="Merkel A.Y."/>
            <person name="Bonch-Osmolovskaya E.A."/>
            <person name="Slobodkin A.I."/>
        </authorList>
    </citation>
    <scope>NUCLEOTIDE SEQUENCE [LARGE SCALE GENOMIC DNA]</scope>
    <source>
        <strain evidence="2 3">M08DMB</strain>
    </source>
</reference>
<dbReference type="RefSeq" id="WP_152806844.1">
    <property type="nucleotide sequence ID" value="NZ_WHNX01000053.1"/>
</dbReference>
<dbReference type="Pfam" id="PF21778">
    <property type="entry name" value="DUF6873"/>
    <property type="match status" value="1"/>
</dbReference>
<comment type="caution">
    <text evidence="2">The sequence shown here is derived from an EMBL/GenBank/DDBJ whole genome shotgun (WGS) entry which is preliminary data.</text>
</comment>
<evidence type="ECO:0000259" key="1">
    <source>
        <dbReference type="Pfam" id="PF21778"/>
    </source>
</evidence>
<dbReference type="InterPro" id="IPR049238">
    <property type="entry name" value="DUF6873"/>
</dbReference>
<evidence type="ECO:0000313" key="3">
    <source>
        <dbReference type="Proteomes" id="UP000440004"/>
    </source>
</evidence>
<dbReference type="Proteomes" id="UP000440004">
    <property type="component" value="Unassembled WGS sequence"/>
</dbReference>
<dbReference type="AlphaFoldDB" id="A0A6A7KE71"/>
<gene>
    <name evidence="2" type="ORF">GC105_16015</name>
</gene>
<sequence length="235" mass="26416">MKCIVSENISRETYDSLTKYTEDIILIRGLNTLYNAVKSHADIQCFPLDNHTVIVHPEIDCRTLAEFNNYKIKVIFGEKSLKCNYPDNIAYNAVKVGNKIFHNFKYTDTTLYKTLTQNGYELIEVKQGYTKCSVLVVDNNSIITSDRGIAKIAIENKIEVALISPGNIDLPGLNYGFIGGASGTLSEDRLVFFNGDITLHPDGDEIISYLTKKRFDIVSLSKRKLIDVGSFFLIP</sequence>
<keyword evidence="3" id="KW-1185">Reference proteome</keyword>
<organism evidence="2 3">
    <name type="scientific">Alkalibaculum sporogenes</name>
    <dbReference type="NCBI Taxonomy" id="2655001"/>
    <lineage>
        <taxon>Bacteria</taxon>
        <taxon>Bacillati</taxon>
        <taxon>Bacillota</taxon>
        <taxon>Clostridia</taxon>
        <taxon>Eubacteriales</taxon>
        <taxon>Eubacteriaceae</taxon>
        <taxon>Alkalibaculum</taxon>
    </lineage>
</organism>
<dbReference type="EMBL" id="WHNX01000053">
    <property type="protein sequence ID" value="MPW27273.1"/>
    <property type="molecule type" value="Genomic_DNA"/>
</dbReference>
<feature type="domain" description="DUF6873" evidence="1">
    <location>
        <begin position="4"/>
        <end position="232"/>
    </location>
</feature>
<name>A0A6A7KE71_9FIRM</name>
<evidence type="ECO:0000313" key="2">
    <source>
        <dbReference type="EMBL" id="MPW27273.1"/>
    </source>
</evidence>
<accession>A0A6A7KE71</accession>
<protein>
    <recommendedName>
        <fullName evidence="1">DUF6873 domain-containing protein</fullName>
    </recommendedName>
</protein>